<proteinExistence type="predicted"/>
<feature type="coiled-coil region" evidence="1">
    <location>
        <begin position="1256"/>
        <end position="1310"/>
    </location>
</feature>
<name>A0A6J2WTV6_CHACN</name>
<feature type="compositionally biased region" description="Polar residues" evidence="2">
    <location>
        <begin position="1080"/>
        <end position="1108"/>
    </location>
</feature>
<evidence type="ECO:0000313" key="5">
    <source>
        <dbReference type="Proteomes" id="UP000504632"/>
    </source>
</evidence>
<dbReference type="InterPro" id="IPR028089">
    <property type="entry name" value="DUF4455"/>
</dbReference>
<dbReference type="RefSeq" id="XP_030647705.1">
    <property type="nucleotide sequence ID" value="XM_030791845.1"/>
</dbReference>
<dbReference type="InterPro" id="IPR027914">
    <property type="entry name" value="DUF4456"/>
</dbReference>
<dbReference type="GeneID" id="115827953"/>
<evidence type="ECO:0000256" key="2">
    <source>
        <dbReference type="SAM" id="MobiDB-lite"/>
    </source>
</evidence>
<dbReference type="Proteomes" id="UP000504632">
    <property type="component" value="Chromosome 14"/>
</dbReference>
<evidence type="ECO:0000313" key="6">
    <source>
        <dbReference type="RefSeq" id="XP_030647705.1"/>
    </source>
</evidence>
<evidence type="ECO:0000259" key="3">
    <source>
        <dbReference type="Pfam" id="PF14643"/>
    </source>
</evidence>
<keyword evidence="5" id="KW-1185">Reference proteome</keyword>
<keyword evidence="1" id="KW-0175">Coiled coil</keyword>
<dbReference type="InParanoid" id="A0A6J2WTV6"/>
<dbReference type="PANTHER" id="PTHR21444">
    <property type="entry name" value="COILED-COIL DOMAIN-CONTAINING PROTEIN 180"/>
    <property type="match status" value="1"/>
</dbReference>
<dbReference type="CTD" id="100499483"/>
<feature type="region of interest" description="Disordered" evidence="2">
    <location>
        <begin position="602"/>
        <end position="622"/>
    </location>
</feature>
<accession>A0A6J2WTV6</accession>
<feature type="compositionally biased region" description="Basic residues" evidence="2">
    <location>
        <begin position="603"/>
        <end position="614"/>
    </location>
</feature>
<evidence type="ECO:0000256" key="1">
    <source>
        <dbReference type="SAM" id="Coils"/>
    </source>
</evidence>
<sequence length="1484" mass="171924">MTDTRVVPSGKVYRQIFDAQVQLSLSLHDTRRRRINEGFVHDGGAPTGRDGDTALDQGIKDQPVVTQCSGALTKRDQIFSGSRTTQSCEDQGDEEEVRGLPDNVVSERAGSDIVERLNEKKQRDYMEAIAQLHQDLSILSGRYEPLVRQAGEDIIHKLSEYDDNLEKLMQKIENFSELEILSFQELHEFWNTVSQEFINRRTLIKELDEILTKYEFERTAMISLLLRKYTRRLERISYVMPCDVHRLIDNEAMVINQAVLLNRRAIGRLYLSLMEKNLQKEASYRMRWEDKLQDWKRIKVHSAVSRFRYFMDSEKIQSPKDIRDTLETLQTAQRSQSEQCIQILHSLRTLTPPKCSKSLVTEWYSTLSALNEQIDCMHIDTISKLHKYYEHNWQDCLEEVERFKEEVANYGLTLEETQDIVKTELLPLIGKCQTKAEERLAAMDKAFEALAKNAAHHSKLLFKFMRAAAHLWEVHTSGMQKREKELQDQMEEISQNYEQDDQRREAHLDLMMDKLRQESSEEALKSMLEKTLHCLDESQEKVMVYMTFYKEKADSVECYPSMVLQELNSYSSALSQFFGVKEVYYQDSEELHIVHPPTDLERRRKMTGSGKKRSLSNGRKSISPNLGITPFISEADLDWPQEFLDSQAEETFTTAKGNLYHCQGFVTECSGEQETVSKEAELALFPMSLLSEIQKDVRIQFFSHLEERYHTVQTNTLNIVEAKTEELKSELDLRVHLHQSRAQRIKMDIHDVRAAELMLHRDRVERHYKGVLKALTDLRTGAHELLVRQHKLTEDFRAQTYSMKDTFILATKSDILIKLHDSLQSKLEKHINTIQILQRNFRQKLEMKIEGLRESNAQLMRSFKLFSDGGNFTPMEIQVFHKRLEKLVKCISSVEEAIMQDMEGTESKSLEQAKEIVSRFEEKFHFLTVDLKFLEKIQGILTNTQIQIKAEVTNSNMHKKKISHVLHELEDAVDAYAHPGSIKRAVTQDDIFNLTTSVIEELKKRCQYLDCFLDPAMLVQCSDSPLQGSFAVAARPRSRKQDKGLDGLLQPSRMGVPFTDDAAVGVVKTLLRMTKPHATQDANSATTDRGSAAVTGQRSGESPSQSGLDSLRRRSTESVTVHSVKRFSKPTRSDKRFQVFGSKPEAQTVVTFKGFVTSVLWKTNDILLLVAEEFYKTKERRPISRPQYLQETFEQCAEEVNRRLLKYQSQTHDYHNSCLQEFRQQLRDCENCLKKVPGVLFSKFGDHHLEALSLSMTAIRQQFDQQQQQTELLKKEHSSQLRVRLSHPACEKELERLALAEEERQRKQTQGIQNMTLELKACLRKHGDEFVTALASSVENMLFQMDNLLTVDEVHVGQTDVKKKNITTLVRQNQAAAFQEEEKNATLTQRGNRTWPGICYFDYTDAESTEPQCRETASITTVKTTQVHLRIIEARDTVYQRYRRKILDELACVKKENDVRTTETLRWQKHWKHQLTTLSKINSE</sequence>
<dbReference type="Pfam" id="PF14644">
    <property type="entry name" value="DUF4456"/>
    <property type="match status" value="1"/>
</dbReference>
<feature type="coiled-coil region" evidence="1">
    <location>
        <begin position="820"/>
        <end position="862"/>
    </location>
</feature>
<evidence type="ECO:0000259" key="4">
    <source>
        <dbReference type="Pfam" id="PF14644"/>
    </source>
</evidence>
<feature type="domain" description="DUF4456" evidence="4">
    <location>
        <begin position="1168"/>
        <end position="1372"/>
    </location>
</feature>
<reference evidence="6" key="1">
    <citation type="submission" date="2025-08" db="UniProtKB">
        <authorList>
            <consortium name="RefSeq"/>
        </authorList>
    </citation>
    <scope>IDENTIFICATION</scope>
</reference>
<dbReference type="Pfam" id="PF14643">
    <property type="entry name" value="DUF4455"/>
    <property type="match status" value="1"/>
</dbReference>
<feature type="coiled-coil region" evidence="1">
    <location>
        <begin position="476"/>
        <end position="503"/>
    </location>
</feature>
<protein>
    <submittedName>
        <fullName evidence="6">Coiled-coil domain-containing protein 180</fullName>
    </submittedName>
</protein>
<feature type="region of interest" description="Disordered" evidence="2">
    <location>
        <begin position="1077"/>
        <end position="1127"/>
    </location>
</feature>
<dbReference type="PANTHER" id="PTHR21444:SF14">
    <property type="entry name" value="COILED-COIL DOMAIN-CONTAINING PROTEIN 180"/>
    <property type="match status" value="1"/>
</dbReference>
<organism evidence="5 6">
    <name type="scientific">Chanos chanos</name>
    <name type="common">Milkfish</name>
    <name type="synonym">Mugil chanos</name>
    <dbReference type="NCBI Taxonomy" id="29144"/>
    <lineage>
        <taxon>Eukaryota</taxon>
        <taxon>Metazoa</taxon>
        <taxon>Chordata</taxon>
        <taxon>Craniata</taxon>
        <taxon>Vertebrata</taxon>
        <taxon>Euteleostomi</taxon>
        <taxon>Actinopterygii</taxon>
        <taxon>Neopterygii</taxon>
        <taxon>Teleostei</taxon>
        <taxon>Ostariophysi</taxon>
        <taxon>Gonorynchiformes</taxon>
        <taxon>Chanidae</taxon>
        <taxon>Chanos</taxon>
    </lineage>
</organism>
<gene>
    <name evidence="6" type="primary">ccdc180</name>
</gene>
<dbReference type="OrthoDB" id="431588at2759"/>
<feature type="domain" description="DUF4455" evidence="3">
    <location>
        <begin position="119"/>
        <end position="586"/>
    </location>
</feature>